<evidence type="ECO:0000259" key="6">
    <source>
        <dbReference type="SMART" id="SM00709"/>
    </source>
</evidence>
<dbReference type="Pfam" id="PF03367">
    <property type="entry name" value="Zn_ribbon_ZPR1"/>
    <property type="match status" value="2"/>
</dbReference>
<dbReference type="InterPro" id="IPR042452">
    <property type="entry name" value="ZPR1_Znf1/2"/>
</dbReference>
<dbReference type="EMBL" id="MTYJ01000017">
    <property type="protein sequence ID" value="OQV22478.1"/>
    <property type="molecule type" value="Genomic_DNA"/>
</dbReference>
<organism evidence="7 8">
    <name type="scientific">Hypsibius exemplaris</name>
    <name type="common">Freshwater tardigrade</name>
    <dbReference type="NCBI Taxonomy" id="2072580"/>
    <lineage>
        <taxon>Eukaryota</taxon>
        <taxon>Metazoa</taxon>
        <taxon>Ecdysozoa</taxon>
        <taxon>Tardigrada</taxon>
        <taxon>Eutardigrada</taxon>
        <taxon>Parachela</taxon>
        <taxon>Hypsibioidea</taxon>
        <taxon>Hypsibiidae</taxon>
        <taxon>Hypsibius</taxon>
    </lineage>
</organism>
<dbReference type="InterPro" id="IPR004457">
    <property type="entry name" value="Znf_ZPR1"/>
</dbReference>
<feature type="region of interest" description="Disordered" evidence="5">
    <location>
        <begin position="1"/>
        <end position="21"/>
    </location>
</feature>
<dbReference type="FunFam" id="2.20.25.420:FF:000001">
    <property type="entry name" value="Zinc finger protein ZPR1"/>
    <property type="match status" value="1"/>
</dbReference>
<sequence>MAAETSTTSRQNASVSFPNISGDNPEVTEIESLCVACGRNGTTRLLMVKIPFYKEVIVSSFSCDHCGYSDTASMAGQKIQEEGVEHSLLVTDEKDLNRTVVMSDVAAVRIPELEFEAPYGRQSFGITTVEGVITRAKDLLQKYVVARTPGEEGMDKINQFVEQLDLYLALKKPFHLVIDDPSGNCFVENLHAPSVDPALTVRTYQRTPDMDALCGFERPPAEEVNESGEVMVFPATCFVCGAGCQTNMKTVDVPHFKEILIMSTVCDKCGWKNNEAKPASGIEDEGVEIDLHVTGKDDLNRDVIKSSTCALRIPELDFDMLASDHSSRYSTVEGLISNIKDELVTNNPFVQGDSSDSGKTDKLRDFGLILDEVMAGNRQIHFILNDPAGNSFIQKLEDPDTNLQIHRFKRTPEQDDDLCITDMKTVNYD</sequence>
<feature type="domain" description="Zinc finger ZPR1-type" evidence="6">
    <location>
        <begin position="32"/>
        <end position="189"/>
    </location>
</feature>
<dbReference type="FunFam" id="2.20.25.420:FF:000002">
    <property type="entry name" value="Zinc finger protein ZPR1"/>
    <property type="match status" value="1"/>
</dbReference>
<accession>A0A1W0X4V2</accession>
<dbReference type="InterPro" id="IPR040141">
    <property type="entry name" value="ZPR1"/>
</dbReference>
<reference evidence="8" key="1">
    <citation type="submission" date="2017-01" db="EMBL/GenBank/DDBJ databases">
        <title>Comparative genomics of anhydrobiosis in the tardigrade Hypsibius dujardini.</title>
        <authorList>
            <person name="Yoshida Y."/>
            <person name="Koutsovoulos G."/>
            <person name="Laetsch D."/>
            <person name="Stevens L."/>
            <person name="Kumar S."/>
            <person name="Horikawa D."/>
            <person name="Ishino K."/>
            <person name="Komine S."/>
            <person name="Tomita M."/>
            <person name="Blaxter M."/>
            <person name="Arakawa K."/>
        </authorList>
    </citation>
    <scope>NUCLEOTIDE SEQUENCE [LARGE SCALE GENOMIC DNA]</scope>
    <source>
        <strain evidence="8">Z151</strain>
    </source>
</reference>
<dbReference type="PANTHER" id="PTHR10876">
    <property type="entry name" value="ZINC FINGER PROTEIN ZPR1"/>
    <property type="match status" value="1"/>
</dbReference>
<evidence type="ECO:0000313" key="8">
    <source>
        <dbReference type="Proteomes" id="UP000192578"/>
    </source>
</evidence>
<dbReference type="NCBIfam" id="TIGR00310">
    <property type="entry name" value="ZPR1_znf"/>
    <property type="match status" value="2"/>
</dbReference>
<dbReference type="GO" id="GO:0005634">
    <property type="term" value="C:nucleus"/>
    <property type="evidence" value="ECO:0007669"/>
    <property type="project" value="TreeGrafter"/>
</dbReference>
<evidence type="ECO:0000256" key="5">
    <source>
        <dbReference type="SAM" id="MobiDB-lite"/>
    </source>
</evidence>
<dbReference type="Proteomes" id="UP000192578">
    <property type="component" value="Unassembled WGS sequence"/>
</dbReference>
<dbReference type="GO" id="GO:0008270">
    <property type="term" value="F:zinc ion binding"/>
    <property type="evidence" value="ECO:0007669"/>
    <property type="project" value="UniProtKB-KW"/>
</dbReference>
<name>A0A1W0X4V2_HYPEX</name>
<dbReference type="AlphaFoldDB" id="A0A1W0X4V2"/>
<gene>
    <name evidence="7" type="ORF">BV898_03651</name>
</gene>
<dbReference type="Gene3D" id="2.60.120.1040">
    <property type="entry name" value="ZPR1, A/B domain"/>
    <property type="match status" value="2"/>
</dbReference>
<comment type="caution">
    <text evidence="7">The sequence shown here is derived from an EMBL/GenBank/DDBJ whole genome shotgun (WGS) entry which is preliminary data.</text>
</comment>
<evidence type="ECO:0000256" key="3">
    <source>
        <dbReference type="ARBA" id="ARBA00022771"/>
    </source>
</evidence>
<dbReference type="InterPro" id="IPR042451">
    <property type="entry name" value="ZPR1_A/B_dom"/>
</dbReference>
<proteinExistence type="inferred from homology"/>
<evidence type="ECO:0000256" key="4">
    <source>
        <dbReference type="ARBA" id="ARBA00022833"/>
    </source>
</evidence>
<keyword evidence="4" id="KW-0862">Zinc</keyword>
<keyword evidence="3" id="KW-0863">Zinc-finger</keyword>
<keyword evidence="8" id="KW-1185">Reference proteome</keyword>
<dbReference type="Gene3D" id="2.20.25.420">
    <property type="entry name" value="ZPR1, zinc finger domain"/>
    <property type="match status" value="2"/>
</dbReference>
<comment type="similarity">
    <text evidence="1">Belongs to the ZPR1 family.</text>
</comment>
<evidence type="ECO:0000313" key="7">
    <source>
        <dbReference type="EMBL" id="OQV22478.1"/>
    </source>
</evidence>
<evidence type="ECO:0000256" key="1">
    <source>
        <dbReference type="ARBA" id="ARBA00008354"/>
    </source>
</evidence>
<protein>
    <submittedName>
        <fullName evidence="7">Zinc finger protein ZPR1</fullName>
    </submittedName>
</protein>
<evidence type="ECO:0000256" key="2">
    <source>
        <dbReference type="ARBA" id="ARBA00022723"/>
    </source>
</evidence>
<dbReference type="Pfam" id="PF22794">
    <property type="entry name" value="jr-ZPR1"/>
    <property type="match status" value="2"/>
</dbReference>
<dbReference type="SMART" id="SM00709">
    <property type="entry name" value="Zpr1"/>
    <property type="match status" value="2"/>
</dbReference>
<feature type="domain" description="Zinc finger ZPR1-type" evidence="6">
    <location>
        <begin position="235"/>
        <end position="395"/>
    </location>
</feature>
<keyword evidence="2" id="KW-0479">Metal-binding</keyword>
<dbReference type="OrthoDB" id="308464at2759"/>
<dbReference type="PANTHER" id="PTHR10876:SF0">
    <property type="entry name" value="ZINC FINGER PROTEIN ZPR1"/>
    <property type="match status" value="1"/>
</dbReference>
<dbReference type="InterPro" id="IPR056180">
    <property type="entry name" value="ZPR1_jr_dom"/>
</dbReference>